<dbReference type="InterPro" id="IPR058925">
    <property type="entry name" value="zf-C2H2_AcuF"/>
</dbReference>
<accession>A0A9Q9DN83</accession>
<proteinExistence type="predicted"/>
<gene>
    <name evidence="3" type="ORF">yc1106_00019</name>
</gene>
<sequence length="938" mass="106717">MASVSERCQACIMALKTIMSTLFNPDRYNDQVNHEQLNDELERFSLWIGNIGAMHQPESSMSLESRLCGAGDVLTHILELLDNLNEVAKELLEIVSGERKGEIASVPYTYFGKEYKNEETELLEEIGASITRLFRVSGLIRQAAPTDLFAKALSRHRYRFNDQFDIAHVGEKYPKLATKEYTWLQQRLGRAITQRRHYLSYIQDHREKLEGVLTHENPEPLVRKLQATTNRLPATRLLPDYSSQPSTFFTKASSLTPGHITPQMLAAEEESDSENDARSYTTMSRSIDGDLDSSATGKIPKLDELRTGSKKDVECPFCFRTKRFKNEQVWRRHVFSDLRSYVCTFPDCDAPYFDDINEWFDHEMQTHRVSYTCRLCESKTFQLRERYLAHVRKHHPDILKDGEQQPVLDIARKPFDQIPAQECPCCSEWVNRLEERAKVASMPFGASGHTLSVVPTVFKRHLASHLEQLALFAIPIDIVAEGDVNSNAAIRKDLGALSQGSKGSDLSTLSFDSSKTTSPVSKGQSVDVSIAGGVDALAWNEDGGREERKHLLDRRRTNVPTIEPYLRPSSGGDENDEFGQEAVAMDLKVGSGPIIPTYEGFRIHIRQLNPRLADYMVERLTQGQIRRYKRMIEFKVKHFNAVKNRDCSSGKFCPDLGGESQQLPARARNKDFNVEDDGEPSSEGNVVSSQFPFGVPLPPVKCLPAEFECPLCFKVKKFYKPSDWTKHVHEDIQPFTCTFPNCGEPKSFKRKADWVRHENERHRHLECWSCQIAECNQICYRKDTFVQHLIREHKIAEPQERSTKGANKDMSKNADADDIWSIVARCRRDTAKQPKDEPCRFCGNICISWKKLMVHLAKHMEQISMPILPLVEKVHININTISGPVVETAEHLEVLSGISAKSSFESSSLDNSTSTSERPDTLMRDSHLRSVLESQEEE</sequence>
<keyword evidence="4" id="KW-1185">Reference proteome</keyword>
<dbReference type="Pfam" id="PF26082">
    <property type="entry name" value="zf-C2H2_AcuF"/>
    <property type="match status" value="2"/>
</dbReference>
<protein>
    <recommendedName>
        <fullName evidence="2">C2H2-type domain-containing protein</fullName>
    </recommendedName>
</protein>
<dbReference type="PANTHER" id="PTHR35391:SF3">
    <property type="entry name" value="FINGER DOMAIN PROTEIN, PUTATIVE (AFU_ORTHOLOGUE AFUA_8G04300)-RELATED"/>
    <property type="match status" value="1"/>
</dbReference>
<feature type="domain" description="C2H2-type" evidence="2">
    <location>
        <begin position="770"/>
        <end position="793"/>
    </location>
</feature>
<dbReference type="AlphaFoldDB" id="A0A9Q9DN83"/>
<feature type="region of interest" description="Disordered" evidence="1">
    <location>
        <begin position="499"/>
        <end position="524"/>
    </location>
</feature>
<reference evidence="3" key="1">
    <citation type="submission" date="2021-12" db="EMBL/GenBank/DDBJ databases">
        <title>Curvularia clavata genome.</title>
        <authorList>
            <person name="Cao Y."/>
        </authorList>
    </citation>
    <scope>NUCLEOTIDE SEQUENCE</scope>
    <source>
        <strain evidence="3">Yc1106</strain>
    </source>
</reference>
<dbReference type="EMBL" id="CP089274">
    <property type="protein sequence ID" value="USP72745.1"/>
    <property type="molecule type" value="Genomic_DNA"/>
</dbReference>
<name>A0A9Q9DN83_CURCL</name>
<evidence type="ECO:0000259" key="2">
    <source>
        <dbReference type="PROSITE" id="PS00028"/>
    </source>
</evidence>
<evidence type="ECO:0000313" key="4">
    <source>
        <dbReference type="Proteomes" id="UP001056012"/>
    </source>
</evidence>
<dbReference type="PANTHER" id="PTHR35391">
    <property type="entry name" value="C2H2-TYPE DOMAIN-CONTAINING PROTEIN-RELATED"/>
    <property type="match status" value="1"/>
</dbReference>
<dbReference type="PROSITE" id="PS00028">
    <property type="entry name" value="ZINC_FINGER_C2H2_1"/>
    <property type="match status" value="1"/>
</dbReference>
<dbReference type="InterPro" id="IPR013087">
    <property type="entry name" value="Znf_C2H2_type"/>
</dbReference>
<dbReference type="SMART" id="SM00355">
    <property type="entry name" value="ZnF_C2H2"/>
    <property type="match status" value="5"/>
</dbReference>
<dbReference type="VEuPathDB" id="FungiDB:yc1106_00019"/>
<feature type="compositionally biased region" description="Basic and acidic residues" evidence="1">
    <location>
        <begin position="917"/>
        <end position="930"/>
    </location>
</feature>
<dbReference type="Proteomes" id="UP001056012">
    <property type="component" value="Chromosome 1"/>
</dbReference>
<evidence type="ECO:0000313" key="3">
    <source>
        <dbReference type="EMBL" id="USP72745.1"/>
    </source>
</evidence>
<feature type="compositionally biased region" description="Low complexity" evidence="1">
    <location>
        <begin position="903"/>
        <end position="916"/>
    </location>
</feature>
<dbReference type="OrthoDB" id="3693598at2759"/>
<evidence type="ECO:0000256" key="1">
    <source>
        <dbReference type="SAM" id="MobiDB-lite"/>
    </source>
</evidence>
<organism evidence="3 4">
    <name type="scientific">Curvularia clavata</name>
    <dbReference type="NCBI Taxonomy" id="95742"/>
    <lineage>
        <taxon>Eukaryota</taxon>
        <taxon>Fungi</taxon>
        <taxon>Dikarya</taxon>
        <taxon>Ascomycota</taxon>
        <taxon>Pezizomycotina</taxon>
        <taxon>Dothideomycetes</taxon>
        <taxon>Pleosporomycetidae</taxon>
        <taxon>Pleosporales</taxon>
        <taxon>Pleosporineae</taxon>
        <taxon>Pleosporaceae</taxon>
        <taxon>Curvularia</taxon>
    </lineage>
</organism>
<feature type="region of interest" description="Disordered" evidence="1">
    <location>
        <begin position="903"/>
        <end position="938"/>
    </location>
</feature>